<feature type="domain" description="Ketoreductase" evidence="3">
    <location>
        <begin position="6"/>
        <end position="186"/>
    </location>
</feature>
<name>A0ABT7V8F9_9ACTN</name>
<dbReference type="PANTHER" id="PTHR42760">
    <property type="entry name" value="SHORT-CHAIN DEHYDROGENASES/REDUCTASES FAMILY MEMBER"/>
    <property type="match status" value="1"/>
</dbReference>
<reference evidence="4 5" key="2">
    <citation type="submission" date="2023-06" db="EMBL/GenBank/DDBJ databases">
        <authorList>
            <person name="Zeman M."/>
            <person name="Kubasova T."/>
            <person name="Jahodarova E."/>
            <person name="Nykrynova M."/>
            <person name="Rychlik I."/>
        </authorList>
    </citation>
    <scope>NUCLEOTIDE SEQUENCE [LARGE SCALE GENOMIC DNA]</scope>
    <source>
        <strain evidence="4 5">154_Feed</strain>
    </source>
</reference>
<dbReference type="PRINTS" id="PR00081">
    <property type="entry name" value="GDHRDH"/>
</dbReference>
<dbReference type="InterPro" id="IPR057326">
    <property type="entry name" value="KR_dom"/>
</dbReference>
<evidence type="ECO:0000256" key="2">
    <source>
        <dbReference type="ARBA" id="ARBA00023002"/>
    </source>
</evidence>
<gene>
    <name evidence="4" type="ORF">QUW28_04585</name>
</gene>
<proteinExistence type="inferred from homology"/>
<dbReference type="SMART" id="SM00822">
    <property type="entry name" value="PKS_KR"/>
    <property type="match status" value="1"/>
</dbReference>
<dbReference type="EC" id="1.1.1.-" evidence="4"/>
<dbReference type="Proteomes" id="UP001529421">
    <property type="component" value="Unassembled WGS sequence"/>
</dbReference>
<dbReference type="SUPFAM" id="SSF51735">
    <property type="entry name" value="NAD(P)-binding Rossmann-fold domains"/>
    <property type="match status" value="1"/>
</dbReference>
<dbReference type="GO" id="GO:0016491">
    <property type="term" value="F:oxidoreductase activity"/>
    <property type="evidence" value="ECO:0007669"/>
    <property type="project" value="UniProtKB-KW"/>
</dbReference>
<accession>A0ABT7V8F9</accession>
<dbReference type="InterPro" id="IPR002347">
    <property type="entry name" value="SDR_fam"/>
</dbReference>
<evidence type="ECO:0000256" key="1">
    <source>
        <dbReference type="ARBA" id="ARBA00006484"/>
    </source>
</evidence>
<sequence>MLLTGKTAVVTGGSRGIGLAIVKRFLEEGANVALCGSRPETAQKAVESILAENPDAPVMGISPALADESELESAFHEVAEHFGGKLDIVVNNAGISQSTPLGDYTPEEFDSIIDINVKSVLNGCQAASRVLEEGGVIINTSSMVSKMGQPSGVGYPMSKFAVNGITISLARELGPRGIRVNAVAPGVTATDMVASLPEEMIKPIADAIPMKRVGRPEDVANAFVFLASDMASYVTGAVLPVDGGMTV</sequence>
<reference evidence="5" key="1">
    <citation type="submission" date="2023-06" db="EMBL/GenBank/DDBJ databases">
        <title>Identification and characterization of horizontal gene transfer across gut microbiota members of farm animals based on homology search.</title>
        <authorList>
            <person name="Zeman M."/>
            <person name="Kubasova T."/>
            <person name="Jahodarova E."/>
            <person name="Nykrynova M."/>
            <person name="Rychlik I."/>
        </authorList>
    </citation>
    <scope>NUCLEOTIDE SEQUENCE [LARGE SCALE GENOMIC DNA]</scope>
    <source>
        <strain evidence="5">154_Feed</strain>
    </source>
</reference>
<comment type="similarity">
    <text evidence="1">Belongs to the short-chain dehydrogenases/reductases (SDR) family.</text>
</comment>
<dbReference type="PROSITE" id="PS00061">
    <property type="entry name" value="ADH_SHORT"/>
    <property type="match status" value="1"/>
</dbReference>
<dbReference type="Pfam" id="PF13561">
    <property type="entry name" value="adh_short_C2"/>
    <property type="match status" value="1"/>
</dbReference>
<dbReference type="EMBL" id="JAUDDZ010000004">
    <property type="protein sequence ID" value="MDM8274777.1"/>
    <property type="molecule type" value="Genomic_DNA"/>
</dbReference>
<keyword evidence="2 4" id="KW-0560">Oxidoreductase</keyword>
<protein>
    <submittedName>
        <fullName evidence="4">3-oxoacyl-ACP reductase family protein</fullName>
        <ecNumber evidence="4">1.1.1.-</ecNumber>
    </submittedName>
</protein>
<organism evidence="4 5">
    <name type="scientific">Enorma phocaeensis</name>
    <dbReference type="NCBI Taxonomy" id="1871019"/>
    <lineage>
        <taxon>Bacteria</taxon>
        <taxon>Bacillati</taxon>
        <taxon>Actinomycetota</taxon>
        <taxon>Coriobacteriia</taxon>
        <taxon>Coriobacteriales</taxon>
        <taxon>Coriobacteriaceae</taxon>
        <taxon>Enorma</taxon>
    </lineage>
</organism>
<comment type="caution">
    <text evidence="4">The sequence shown here is derived from an EMBL/GenBank/DDBJ whole genome shotgun (WGS) entry which is preliminary data.</text>
</comment>
<dbReference type="RefSeq" id="WP_289544896.1">
    <property type="nucleotide sequence ID" value="NZ_JAUDDZ010000004.1"/>
</dbReference>
<evidence type="ECO:0000313" key="4">
    <source>
        <dbReference type="EMBL" id="MDM8274777.1"/>
    </source>
</evidence>
<dbReference type="Gene3D" id="3.40.50.720">
    <property type="entry name" value="NAD(P)-binding Rossmann-like Domain"/>
    <property type="match status" value="1"/>
</dbReference>
<dbReference type="InterPro" id="IPR036291">
    <property type="entry name" value="NAD(P)-bd_dom_sf"/>
</dbReference>
<dbReference type="PANTHER" id="PTHR42760:SF133">
    <property type="entry name" value="3-OXOACYL-[ACYL-CARRIER-PROTEIN] REDUCTASE"/>
    <property type="match status" value="1"/>
</dbReference>
<dbReference type="PRINTS" id="PR00080">
    <property type="entry name" value="SDRFAMILY"/>
</dbReference>
<dbReference type="NCBIfam" id="NF005559">
    <property type="entry name" value="PRK07231.1"/>
    <property type="match status" value="1"/>
</dbReference>
<evidence type="ECO:0000259" key="3">
    <source>
        <dbReference type="SMART" id="SM00822"/>
    </source>
</evidence>
<dbReference type="InterPro" id="IPR020904">
    <property type="entry name" value="Sc_DH/Rdtase_CS"/>
</dbReference>
<evidence type="ECO:0000313" key="5">
    <source>
        <dbReference type="Proteomes" id="UP001529421"/>
    </source>
</evidence>
<keyword evidence="5" id="KW-1185">Reference proteome</keyword>